<dbReference type="KEGG" id="ptr:100614472"/>
<evidence type="ECO:0000313" key="2">
    <source>
        <dbReference type="EMBL" id="BAK63101.1"/>
    </source>
</evidence>
<reference evidence="2" key="1">
    <citation type="journal article" date="2011" name="Funct. Integr. Genomics">
        <title>Major chimpanzee-specific structural changes in sperm development-associated genes.</title>
        <authorList>
            <person name="Kim R.N."/>
            <person name="Kim D.W."/>
            <person name="Choi S.H."/>
            <person name="Chae S.H."/>
            <person name="Nam S.H."/>
            <person name="Kim D.W."/>
            <person name="Kim A."/>
            <person name="Kang A."/>
            <person name="Park K.H."/>
            <person name="Lee Y.S."/>
            <person name="Hirai M."/>
            <person name="Suzuki Y."/>
            <person name="Sugano S."/>
            <person name="Hashimoto K."/>
            <person name="Kim D.S."/>
            <person name="Park H.S."/>
        </authorList>
    </citation>
    <scope>NUCLEOTIDE SEQUENCE</scope>
    <source>
        <tissue evidence="2">Testis</tissue>
    </source>
</reference>
<accession>G2HH93</accession>
<evidence type="ECO:0000256" key="1">
    <source>
        <dbReference type="SAM" id="MobiDB-lite"/>
    </source>
</evidence>
<protein>
    <submittedName>
        <fullName evidence="2">Uncharacterized protein</fullName>
    </submittedName>
</protein>
<name>G2HH93_PANTR</name>
<dbReference type="RefSeq" id="NP_001315223.1">
    <property type="nucleotide sequence ID" value="NM_001328294.1"/>
</dbReference>
<dbReference type="AlphaFoldDB" id="G2HH93"/>
<dbReference type="GeneID" id="100614472"/>
<dbReference type="EMBL" id="AK306107">
    <property type="protein sequence ID" value="BAK63101.1"/>
    <property type="molecule type" value="mRNA"/>
</dbReference>
<feature type="region of interest" description="Disordered" evidence="1">
    <location>
        <begin position="1"/>
        <end position="63"/>
    </location>
</feature>
<organism evidence="2">
    <name type="scientific">Pan troglodytes</name>
    <name type="common">Chimpanzee</name>
    <dbReference type="NCBI Taxonomy" id="9598"/>
    <lineage>
        <taxon>Eukaryota</taxon>
        <taxon>Metazoa</taxon>
        <taxon>Chordata</taxon>
        <taxon>Craniata</taxon>
        <taxon>Vertebrata</taxon>
        <taxon>Euteleostomi</taxon>
        <taxon>Mammalia</taxon>
        <taxon>Eutheria</taxon>
        <taxon>Euarchontoglires</taxon>
        <taxon>Primates</taxon>
        <taxon>Haplorrhini</taxon>
        <taxon>Catarrhini</taxon>
        <taxon>Hominidae</taxon>
        <taxon>Pan</taxon>
    </lineage>
</organism>
<proteinExistence type="evidence at transcript level"/>
<sequence>MQTEARLPWTPEPQTPSTKAKWTHLHQIHHKDGLPDSGRSENTPHPGPHGAQAPTATPAPPQQPQLWFLLRGPGAELTWSCQGGRGPRPQVVPQTAGGACRQSQAPYQERKLPRQVPGASGPGVAPIGILLHLRGHGSFQKRNHERPWKTWVGCVSTFPLFFFSDGVPLCHPDWSAFSPHRVGAAGRHPAPVSLHSKAVTSVASSCLCDDPHEGCRVKGTAGFGLTPRGAPGERAWSWGAAQVFYIPWPPSSPARLSSWPCAPGDAC</sequence>